<proteinExistence type="predicted"/>
<dbReference type="GO" id="GO:0008270">
    <property type="term" value="F:zinc ion binding"/>
    <property type="evidence" value="ECO:0007669"/>
    <property type="project" value="UniProtKB-KW"/>
</dbReference>
<gene>
    <name evidence="7" type="ORF">D9758_004741</name>
</gene>
<feature type="compositionally biased region" description="Acidic residues" evidence="5">
    <location>
        <begin position="245"/>
        <end position="256"/>
    </location>
</feature>
<dbReference type="InterPro" id="IPR001841">
    <property type="entry name" value="Znf_RING"/>
</dbReference>
<dbReference type="InterPro" id="IPR017907">
    <property type="entry name" value="Znf_RING_CS"/>
</dbReference>
<dbReference type="SUPFAM" id="SSF57850">
    <property type="entry name" value="RING/U-box"/>
    <property type="match status" value="1"/>
</dbReference>
<dbReference type="Pfam" id="PF13639">
    <property type="entry name" value="zf-RING_2"/>
    <property type="match status" value="1"/>
</dbReference>
<evidence type="ECO:0000256" key="1">
    <source>
        <dbReference type="ARBA" id="ARBA00022723"/>
    </source>
</evidence>
<evidence type="ECO:0000256" key="2">
    <source>
        <dbReference type="ARBA" id="ARBA00022771"/>
    </source>
</evidence>
<dbReference type="PROSITE" id="PS50089">
    <property type="entry name" value="ZF_RING_2"/>
    <property type="match status" value="1"/>
</dbReference>
<dbReference type="SMART" id="SM00184">
    <property type="entry name" value="RING"/>
    <property type="match status" value="1"/>
</dbReference>
<organism evidence="7 8">
    <name type="scientific">Tetrapyrgos nigripes</name>
    <dbReference type="NCBI Taxonomy" id="182062"/>
    <lineage>
        <taxon>Eukaryota</taxon>
        <taxon>Fungi</taxon>
        <taxon>Dikarya</taxon>
        <taxon>Basidiomycota</taxon>
        <taxon>Agaricomycotina</taxon>
        <taxon>Agaricomycetes</taxon>
        <taxon>Agaricomycetidae</taxon>
        <taxon>Agaricales</taxon>
        <taxon>Marasmiineae</taxon>
        <taxon>Marasmiaceae</taxon>
        <taxon>Tetrapyrgos</taxon>
    </lineage>
</organism>
<dbReference type="OrthoDB" id="1923159at2759"/>
<feature type="compositionally biased region" description="Polar residues" evidence="5">
    <location>
        <begin position="258"/>
        <end position="269"/>
    </location>
</feature>
<feature type="compositionally biased region" description="Basic residues" evidence="5">
    <location>
        <begin position="1"/>
        <end position="10"/>
    </location>
</feature>
<keyword evidence="2 4" id="KW-0863">Zinc-finger</keyword>
<feature type="region of interest" description="Disordered" evidence="5">
    <location>
        <begin position="1"/>
        <end position="30"/>
    </location>
</feature>
<dbReference type="Proteomes" id="UP000559256">
    <property type="component" value="Unassembled WGS sequence"/>
</dbReference>
<comment type="caution">
    <text evidence="7">The sequence shown here is derived from an EMBL/GenBank/DDBJ whole genome shotgun (WGS) entry which is preliminary data.</text>
</comment>
<feature type="compositionally biased region" description="Basic and acidic residues" evidence="5">
    <location>
        <begin position="43"/>
        <end position="60"/>
    </location>
</feature>
<sequence length="330" mass="37379">MILPKHRRTRAAQVESDSDPSDSGNNIEDEIQHVLRGVKQMKKQLDQLGKENQGLKEKLKQSQPEASSSSGRRRNAASRSSNVQKVAELEKRVKKLETARKKDRRKIEQLRSQAVKAEADDLMEGEGSDAENGVDAVHKMKKLLRKFSDLVIVSTLSDEGEECPICFDNLEVKKTSGLQCEHLVCNDCLAQISKGSDETVQCPYCKQVCAREDVELVHYTERERWDALLDVAKAWCAMDHHAGEETSEEEAEEEFINDGTSIASTPANNEESELERIAEEDDDEDDDKSLATPPPADQQPQLYAESPTKLKRQRMEQLSKERQRKKGRFR</sequence>
<reference evidence="7 8" key="1">
    <citation type="journal article" date="2020" name="ISME J.">
        <title>Uncovering the hidden diversity of litter-decomposition mechanisms in mushroom-forming fungi.</title>
        <authorList>
            <person name="Floudas D."/>
            <person name="Bentzer J."/>
            <person name="Ahren D."/>
            <person name="Johansson T."/>
            <person name="Persson P."/>
            <person name="Tunlid A."/>
        </authorList>
    </citation>
    <scope>NUCLEOTIDE SEQUENCE [LARGE SCALE GENOMIC DNA]</scope>
    <source>
        <strain evidence="7 8">CBS 291.85</strain>
    </source>
</reference>
<evidence type="ECO:0000256" key="3">
    <source>
        <dbReference type="ARBA" id="ARBA00022833"/>
    </source>
</evidence>
<evidence type="ECO:0000313" key="7">
    <source>
        <dbReference type="EMBL" id="KAF5358947.1"/>
    </source>
</evidence>
<feature type="region of interest" description="Disordered" evidence="5">
    <location>
        <begin position="242"/>
        <end position="330"/>
    </location>
</feature>
<feature type="compositionally biased region" description="Acidic residues" evidence="5">
    <location>
        <begin position="270"/>
        <end position="287"/>
    </location>
</feature>
<dbReference type="InterPro" id="IPR013083">
    <property type="entry name" value="Znf_RING/FYVE/PHD"/>
</dbReference>
<keyword evidence="3" id="KW-0862">Zinc</keyword>
<feature type="region of interest" description="Disordered" evidence="5">
    <location>
        <begin position="43"/>
        <end position="88"/>
    </location>
</feature>
<evidence type="ECO:0000313" key="8">
    <source>
        <dbReference type="Proteomes" id="UP000559256"/>
    </source>
</evidence>
<accession>A0A8H5G5U1</accession>
<evidence type="ECO:0000256" key="4">
    <source>
        <dbReference type="PROSITE-ProRule" id="PRU00175"/>
    </source>
</evidence>
<keyword evidence="1" id="KW-0479">Metal-binding</keyword>
<evidence type="ECO:0000259" key="6">
    <source>
        <dbReference type="PROSITE" id="PS50089"/>
    </source>
</evidence>
<dbReference type="EMBL" id="JAACJM010000047">
    <property type="protein sequence ID" value="KAF5358947.1"/>
    <property type="molecule type" value="Genomic_DNA"/>
</dbReference>
<feature type="domain" description="RING-type" evidence="6">
    <location>
        <begin position="163"/>
        <end position="206"/>
    </location>
</feature>
<name>A0A8H5G5U1_9AGAR</name>
<dbReference type="PROSITE" id="PS00518">
    <property type="entry name" value="ZF_RING_1"/>
    <property type="match status" value="1"/>
</dbReference>
<evidence type="ECO:0000256" key="5">
    <source>
        <dbReference type="SAM" id="MobiDB-lite"/>
    </source>
</evidence>
<dbReference type="Gene3D" id="3.30.40.10">
    <property type="entry name" value="Zinc/RING finger domain, C3HC4 (zinc finger)"/>
    <property type="match status" value="1"/>
</dbReference>
<keyword evidence="8" id="KW-1185">Reference proteome</keyword>
<dbReference type="AlphaFoldDB" id="A0A8H5G5U1"/>
<protein>
    <recommendedName>
        <fullName evidence="6">RING-type domain-containing protein</fullName>
    </recommendedName>
</protein>